<dbReference type="PANTHER" id="PTHR43415">
    <property type="entry name" value="SPERMIDINE N(1)-ACETYLTRANSFERASE"/>
    <property type="match status" value="1"/>
</dbReference>
<dbReference type="InterPro" id="IPR016181">
    <property type="entry name" value="Acyl_CoA_acyltransferase"/>
</dbReference>
<dbReference type="CDD" id="cd04301">
    <property type="entry name" value="NAT_SF"/>
    <property type="match status" value="1"/>
</dbReference>
<keyword evidence="2" id="KW-0012">Acyltransferase</keyword>
<sequence>MSEIVIRHAVVEDAAALHRIVSQPETYTDTLQLPHPSLQLVQERLQKLQPGMQRLVACVDEQVVGDLYLEVNGRARRRHTATFGLCVDYHYRGRGVASALMQEMVSLCDSWLSVERIELTVFADNDTAVRLYQRFGFETEGVARRYAVRNGKQVDALYMARLRAA</sequence>
<dbReference type="InterPro" id="IPR000182">
    <property type="entry name" value="GNAT_dom"/>
</dbReference>
<keyword evidence="2" id="KW-0808">Transferase</keyword>
<dbReference type="PANTHER" id="PTHR43415:SF3">
    <property type="entry name" value="GNAT-FAMILY ACETYLTRANSFERASE"/>
    <property type="match status" value="1"/>
</dbReference>
<name>A0ABV4EAN0_9GAMM</name>
<evidence type="ECO:0000259" key="1">
    <source>
        <dbReference type="PROSITE" id="PS51186"/>
    </source>
</evidence>
<evidence type="ECO:0000313" key="2">
    <source>
        <dbReference type="EMBL" id="MEY8771975.1"/>
    </source>
</evidence>
<dbReference type="Gene3D" id="3.40.630.30">
    <property type="match status" value="1"/>
</dbReference>
<dbReference type="Proteomes" id="UP001565243">
    <property type="component" value="Unassembled WGS sequence"/>
</dbReference>
<dbReference type="GO" id="GO:0016746">
    <property type="term" value="F:acyltransferase activity"/>
    <property type="evidence" value="ECO:0007669"/>
    <property type="project" value="UniProtKB-KW"/>
</dbReference>
<dbReference type="PROSITE" id="PS51186">
    <property type="entry name" value="GNAT"/>
    <property type="match status" value="1"/>
</dbReference>
<organism evidence="2 3">
    <name type="scientific">Erwinia aeris</name>
    <dbReference type="NCBI Taxonomy" id="3239803"/>
    <lineage>
        <taxon>Bacteria</taxon>
        <taxon>Pseudomonadati</taxon>
        <taxon>Pseudomonadota</taxon>
        <taxon>Gammaproteobacteria</taxon>
        <taxon>Enterobacterales</taxon>
        <taxon>Erwiniaceae</taxon>
        <taxon>Erwinia</taxon>
    </lineage>
</organism>
<comment type="caution">
    <text evidence="2">The sequence shown here is derived from an EMBL/GenBank/DDBJ whole genome shotgun (WGS) entry which is preliminary data.</text>
</comment>
<proteinExistence type="predicted"/>
<dbReference type="EC" id="2.3.1.-" evidence="2"/>
<dbReference type="EMBL" id="JBGFFX010000010">
    <property type="protein sequence ID" value="MEY8771975.1"/>
    <property type="molecule type" value="Genomic_DNA"/>
</dbReference>
<keyword evidence="3" id="KW-1185">Reference proteome</keyword>
<feature type="domain" description="N-acetyltransferase" evidence="1">
    <location>
        <begin position="4"/>
        <end position="164"/>
    </location>
</feature>
<gene>
    <name evidence="2" type="ORF">AB6T85_16355</name>
</gene>
<evidence type="ECO:0000313" key="3">
    <source>
        <dbReference type="Proteomes" id="UP001565243"/>
    </source>
</evidence>
<reference evidence="2 3" key="1">
    <citation type="submission" date="2024-07" db="EMBL/GenBank/DDBJ databases">
        <authorList>
            <person name="Hebao G."/>
        </authorList>
    </citation>
    <scope>NUCLEOTIDE SEQUENCE [LARGE SCALE GENOMIC DNA]</scope>
    <source>
        <strain evidence="2 3">ACCC 02193</strain>
    </source>
</reference>
<dbReference type="Pfam" id="PF00583">
    <property type="entry name" value="Acetyltransf_1"/>
    <property type="match status" value="1"/>
</dbReference>
<dbReference type="SUPFAM" id="SSF55729">
    <property type="entry name" value="Acyl-CoA N-acyltransferases (Nat)"/>
    <property type="match status" value="1"/>
</dbReference>
<protein>
    <submittedName>
        <fullName evidence="2">GNAT family N-acetyltransferase</fullName>
        <ecNumber evidence="2">2.3.1.-</ecNumber>
    </submittedName>
</protein>
<accession>A0ABV4EAN0</accession>
<dbReference type="RefSeq" id="WP_301251861.1">
    <property type="nucleotide sequence ID" value="NZ_JBGFFX010000010.1"/>
</dbReference>